<organism evidence="6 7">
    <name type="scientific">Microthlaspi erraticum</name>
    <dbReference type="NCBI Taxonomy" id="1685480"/>
    <lineage>
        <taxon>Eukaryota</taxon>
        <taxon>Viridiplantae</taxon>
        <taxon>Streptophyta</taxon>
        <taxon>Embryophyta</taxon>
        <taxon>Tracheophyta</taxon>
        <taxon>Spermatophyta</taxon>
        <taxon>Magnoliopsida</taxon>
        <taxon>eudicotyledons</taxon>
        <taxon>Gunneridae</taxon>
        <taxon>Pentapetalae</taxon>
        <taxon>rosids</taxon>
        <taxon>malvids</taxon>
        <taxon>Brassicales</taxon>
        <taxon>Brassicaceae</taxon>
        <taxon>Coluteocarpeae</taxon>
        <taxon>Microthlaspi</taxon>
    </lineage>
</organism>
<dbReference type="Proteomes" id="UP000467841">
    <property type="component" value="Unassembled WGS sequence"/>
</dbReference>
<dbReference type="OrthoDB" id="1523883at2759"/>
<evidence type="ECO:0000256" key="1">
    <source>
        <dbReference type="ARBA" id="ARBA00022603"/>
    </source>
</evidence>
<keyword evidence="7" id="KW-1185">Reference proteome</keyword>
<dbReference type="SUPFAM" id="SSF53335">
    <property type="entry name" value="S-adenosyl-L-methionine-dependent methyltransferases"/>
    <property type="match status" value="1"/>
</dbReference>
<keyword evidence="1" id="KW-0489">Methyltransferase</keyword>
<dbReference type="Gene3D" id="3.40.50.150">
    <property type="entry name" value="Vaccinia Virus protein VP39"/>
    <property type="match status" value="1"/>
</dbReference>
<name>A0A6D2K4F5_9BRAS</name>
<evidence type="ECO:0000256" key="5">
    <source>
        <dbReference type="ARBA" id="ARBA00022842"/>
    </source>
</evidence>
<dbReference type="InterPro" id="IPR042086">
    <property type="entry name" value="MeTrfase_capping"/>
</dbReference>
<dbReference type="InterPro" id="IPR029063">
    <property type="entry name" value="SAM-dependent_MTases_sf"/>
</dbReference>
<dbReference type="PANTHER" id="PTHR31009">
    <property type="entry name" value="S-ADENOSYL-L-METHIONINE:CARBOXYL METHYLTRANSFERASE FAMILY PROTEIN"/>
    <property type="match status" value="1"/>
</dbReference>
<evidence type="ECO:0008006" key="8">
    <source>
        <dbReference type="Google" id="ProtNLM"/>
    </source>
</evidence>
<reference evidence="6" key="1">
    <citation type="submission" date="2020-01" db="EMBL/GenBank/DDBJ databases">
        <authorList>
            <person name="Mishra B."/>
        </authorList>
    </citation>
    <scope>NUCLEOTIDE SEQUENCE [LARGE SCALE GENOMIC DNA]</scope>
</reference>
<dbReference type="AlphaFoldDB" id="A0A6D2K4F5"/>
<keyword evidence="3" id="KW-0949">S-adenosyl-L-methionine</keyword>
<dbReference type="Gene3D" id="1.10.1200.270">
    <property type="entry name" value="Methyltransferase, alpha-helical capping domain"/>
    <property type="match status" value="1"/>
</dbReference>
<evidence type="ECO:0000256" key="3">
    <source>
        <dbReference type="ARBA" id="ARBA00022691"/>
    </source>
</evidence>
<keyword evidence="2" id="KW-0808">Transferase</keyword>
<dbReference type="GO" id="GO:0032259">
    <property type="term" value="P:methylation"/>
    <property type="evidence" value="ECO:0007669"/>
    <property type="project" value="UniProtKB-KW"/>
</dbReference>
<dbReference type="InterPro" id="IPR005299">
    <property type="entry name" value="MeTrfase_7"/>
</dbReference>
<accession>A0A6D2K4F5</accession>
<dbReference type="GO" id="GO:0008168">
    <property type="term" value="F:methyltransferase activity"/>
    <property type="evidence" value="ECO:0007669"/>
    <property type="project" value="UniProtKB-KW"/>
</dbReference>
<dbReference type="FunFam" id="3.40.50.150:FF:000103">
    <property type="entry name" value="SABATH methyltransferase 1"/>
    <property type="match status" value="1"/>
</dbReference>
<sequence length="351" mass="39375">MASSNTMAGGDGPNSYSQHSTYQRALLEVAKEKINEAISTELDINSASNRFNIADFGCSTGPNTFLAVQNIIDAVEEKYRKQPQQIPDDNTEFHVFFNDHSNNDFNTLFKTLPPIKKYSVAGVPGSFFGRVLPRDSLHVGHCSYSLHWLSQVPKGIADRSSPAWNKDIYCTGFSKEVAEAYLDQFKIDFGSFLEARGEEFVSGGLLFLLGSCLPDGVKMSETMKGMLFDCMGSCLHDVAKEGLIDQEELDKFNFPIYPAHVEEFKRVIEDNGCFTIKAFERISHENEEYPLDPKFLATSYKVTFGGVLESRFGKDAMEKTMQLIEEKCSEILPQLANAKSGMQYFIMLQKN</sequence>
<evidence type="ECO:0000313" key="6">
    <source>
        <dbReference type="EMBL" id="CAA7046544.1"/>
    </source>
</evidence>
<evidence type="ECO:0000256" key="2">
    <source>
        <dbReference type="ARBA" id="ARBA00022679"/>
    </source>
</evidence>
<gene>
    <name evidence="6" type="ORF">MERR_LOCUS33779</name>
</gene>
<keyword evidence="5" id="KW-0460">Magnesium</keyword>
<evidence type="ECO:0000313" key="7">
    <source>
        <dbReference type="Proteomes" id="UP000467841"/>
    </source>
</evidence>
<dbReference type="Pfam" id="PF03492">
    <property type="entry name" value="Methyltransf_7"/>
    <property type="match status" value="1"/>
</dbReference>
<keyword evidence="4" id="KW-0479">Metal-binding</keyword>
<dbReference type="GO" id="GO:0046872">
    <property type="term" value="F:metal ion binding"/>
    <property type="evidence" value="ECO:0007669"/>
    <property type="project" value="UniProtKB-KW"/>
</dbReference>
<proteinExistence type="predicted"/>
<protein>
    <recommendedName>
        <fullName evidence="8">S-adenosylmethionine-dependent methyltransferase</fullName>
    </recommendedName>
</protein>
<comment type="caution">
    <text evidence="6">The sequence shown here is derived from an EMBL/GenBank/DDBJ whole genome shotgun (WGS) entry which is preliminary data.</text>
</comment>
<dbReference type="EMBL" id="CACVBM020001351">
    <property type="protein sequence ID" value="CAA7046544.1"/>
    <property type="molecule type" value="Genomic_DNA"/>
</dbReference>
<evidence type="ECO:0000256" key="4">
    <source>
        <dbReference type="ARBA" id="ARBA00022723"/>
    </source>
</evidence>